<dbReference type="Pfam" id="PF14907">
    <property type="entry name" value="NTP_transf_5"/>
    <property type="match status" value="1"/>
</dbReference>
<dbReference type="InterPro" id="IPR039498">
    <property type="entry name" value="NTP_transf_5"/>
</dbReference>
<comment type="caution">
    <text evidence="1">The sequence shown here is derived from an EMBL/GenBank/DDBJ whole genome shotgun (WGS) entry which is preliminary data.</text>
</comment>
<gene>
    <name evidence="1" type="ORF">ACFFIX_00510</name>
</gene>
<keyword evidence="2" id="KW-1185">Reference proteome</keyword>
<dbReference type="RefSeq" id="WP_378929347.1">
    <property type="nucleotide sequence ID" value="NZ_JBHLVO010000001.1"/>
</dbReference>
<accession>A0ABV6G8S8</accession>
<reference evidence="1 2" key="1">
    <citation type="submission" date="2024-09" db="EMBL/GenBank/DDBJ databases">
        <authorList>
            <person name="Sun Q."/>
            <person name="Mori K."/>
        </authorList>
    </citation>
    <scope>NUCLEOTIDE SEQUENCE [LARGE SCALE GENOMIC DNA]</scope>
    <source>
        <strain evidence="1 2">CCM 7228</strain>
    </source>
</reference>
<evidence type="ECO:0000313" key="2">
    <source>
        <dbReference type="Proteomes" id="UP001589854"/>
    </source>
</evidence>
<sequence length="398" mass="47408">MSNLFNLNTANVPKELKLILELLKNSNHDHLRENRLELFSGIDWDLFIKQSMHHRLFPVLYSKLKKVDEHLIPTYVIQHLSQEYKRNTFKMLHLSAEMEKVSRIFTENTIRLLFLKGPVIAHDLYGDISLRTSSDLDFLIPIGELEKAESILVNLGYEKDDYIKTVLNDWTWRHHHTTYFHPQKRMKLEIHWRLNPGPGLEPSFNDLWKRKRKSKLTTYPVYLLGKEDLFLFLVSHGARHGWSRLRWLLDIHQMTEQDINWKKMNRLLKTFHFHNVGAQALVLTTELLSSKKVDAMKPLLENKRSCNLAQEAIFYLERMVNLHTDPVPEPVSRYHTRHLFSLMTARQKVLFVLSFLHPYPEDAETLPLPKQLHFLYFPLRPFIWAWGRRGRRHYPRGN</sequence>
<dbReference type="EMBL" id="JBHLVO010000001">
    <property type="protein sequence ID" value="MFC0269939.1"/>
    <property type="molecule type" value="Genomic_DNA"/>
</dbReference>
<protein>
    <submittedName>
        <fullName evidence="1">Nucleotidyltransferase family protein</fullName>
    </submittedName>
</protein>
<name>A0ABV6G8S8_9BACI</name>
<proteinExistence type="predicted"/>
<evidence type="ECO:0000313" key="1">
    <source>
        <dbReference type="EMBL" id="MFC0269939.1"/>
    </source>
</evidence>
<dbReference type="Proteomes" id="UP001589854">
    <property type="component" value="Unassembled WGS sequence"/>
</dbReference>
<organism evidence="1 2">
    <name type="scientific">Metabacillus herbersteinensis</name>
    <dbReference type="NCBI Taxonomy" id="283816"/>
    <lineage>
        <taxon>Bacteria</taxon>
        <taxon>Bacillati</taxon>
        <taxon>Bacillota</taxon>
        <taxon>Bacilli</taxon>
        <taxon>Bacillales</taxon>
        <taxon>Bacillaceae</taxon>
        <taxon>Metabacillus</taxon>
    </lineage>
</organism>